<feature type="active site" description="Acyl-thioester intermediate" evidence="4">
    <location>
        <position position="91"/>
    </location>
</feature>
<dbReference type="PROSITE" id="PS00099">
    <property type="entry name" value="THIOLASE_3"/>
    <property type="match status" value="1"/>
</dbReference>
<feature type="active site" description="Proton acceptor" evidence="4">
    <location>
        <position position="357"/>
    </location>
</feature>
<protein>
    <submittedName>
        <fullName evidence="8">Acetyl-CoA C-acetyltransferase</fullName>
        <ecNumber evidence="8">2.3.1.9</ecNumber>
    </submittedName>
</protein>
<dbReference type="EMBL" id="WJXZ01000012">
    <property type="protein sequence ID" value="MRS63426.1"/>
    <property type="molecule type" value="Genomic_DNA"/>
</dbReference>
<dbReference type="Pfam" id="PF00108">
    <property type="entry name" value="Thiolase_N"/>
    <property type="match status" value="1"/>
</dbReference>
<dbReference type="InterPro" id="IPR020615">
    <property type="entry name" value="Thiolase_acyl_enz_int_AS"/>
</dbReference>
<comment type="caution">
    <text evidence="8">The sequence shown here is derived from an EMBL/GenBank/DDBJ whole genome shotgun (WGS) entry which is preliminary data.</text>
</comment>
<dbReference type="InterPro" id="IPR002155">
    <property type="entry name" value="Thiolase"/>
</dbReference>
<evidence type="ECO:0000313" key="9">
    <source>
        <dbReference type="Proteomes" id="UP000441754"/>
    </source>
</evidence>
<evidence type="ECO:0000259" key="7">
    <source>
        <dbReference type="Pfam" id="PF02803"/>
    </source>
</evidence>
<evidence type="ECO:0000256" key="1">
    <source>
        <dbReference type="ARBA" id="ARBA00010982"/>
    </source>
</evidence>
<feature type="domain" description="Thiolase C-terminal" evidence="7">
    <location>
        <begin position="278"/>
        <end position="400"/>
    </location>
</feature>
<evidence type="ECO:0000256" key="4">
    <source>
        <dbReference type="PIRSR" id="PIRSR000429-1"/>
    </source>
</evidence>
<dbReference type="RefSeq" id="WP_154176790.1">
    <property type="nucleotide sequence ID" value="NZ_WJXZ01000012.1"/>
</dbReference>
<dbReference type="InterPro" id="IPR020616">
    <property type="entry name" value="Thiolase_N"/>
</dbReference>
<evidence type="ECO:0000256" key="3">
    <source>
        <dbReference type="ARBA" id="ARBA00023315"/>
    </source>
</evidence>
<keyword evidence="3 5" id="KW-0012">Acyltransferase</keyword>
<comment type="similarity">
    <text evidence="1 5">Belongs to the thiolase-like superfamily. Thiolase family.</text>
</comment>
<name>A0A7K0EPK7_9BACT</name>
<dbReference type="InterPro" id="IPR020617">
    <property type="entry name" value="Thiolase_C"/>
</dbReference>
<dbReference type="CDD" id="cd00751">
    <property type="entry name" value="thiolase"/>
    <property type="match status" value="1"/>
</dbReference>
<feature type="domain" description="Thiolase N-terminal" evidence="6">
    <location>
        <begin position="5"/>
        <end position="270"/>
    </location>
</feature>
<proteinExistence type="inferred from homology"/>
<feature type="active site" description="Proton acceptor" evidence="4">
    <location>
        <position position="387"/>
    </location>
</feature>
<evidence type="ECO:0000313" key="8">
    <source>
        <dbReference type="EMBL" id="MRS63426.1"/>
    </source>
</evidence>
<evidence type="ECO:0000256" key="5">
    <source>
        <dbReference type="RuleBase" id="RU003557"/>
    </source>
</evidence>
<dbReference type="EC" id="2.3.1.9" evidence="8"/>
<dbReference type="Pfam" id="PF02803">
    <property type="entry name" value="Thiolase_C"/>
    <property type="match status" value="1"/>
</dbReference>
<keyword evidence="9" id="KW-1185">Reference proteome</keyword>
<dbReference type="InterPro" id="IPR020613">
    <property type="entry name" value="Thiolase_CS"/>
</dbReference>
<accession>A0A7K0EPK7</accession>
<keyword evidence="2 5" id="KW-0808">Transferase</keyword>
<dbReference type="InterPro" id="IPR016039">
    <property type="entry name" value="Thiolase-like"/>
</dbReference>
<dbReference type="AlphaFoldDB" id="A0A7K0EPK7"/>
<organism evidence="8 9">
    <name type="scientific">Larkinella terrae</name>
    <dbReference type="NCBI Taxonomy" id="2025311"/>
    <lineage>
        <taxon>Bacteria</taxon>
        <taxon>Pseudomonadati</taxon>
        <taxon>Bacteroidota</taxon>
        <taxon>Cytophagia</taxon>
        <taxon>Cytophagales</taxon>
        <taxon>Spirosomataceae</taxon>
        <taxon>Larkinella</taxon>
    </lineage>
</organism>
<sequence>MTQAFIYDAVRTPRGRGKSDGSLHDVQPIQLLTSVLRELKNRNQLDTALLDDVLMGCVTPIGEQGADIARTAVLEAGYAETVAGVQLNRFCSSGLEAINMAAAYILSGQFEAVVAGGVESMSRIPIGSDGGALFMNPQIVARHNIVPQGISADLIATKYGFSRADADAFAAESYRRATVSQQENRFARTLIPIKDELGVTLLDRDEGVRPDTTAESLSKLKPAFEAIGKMGFDALALLKYADLAQINHIHHAGNSSQIVDGAAGLLIGSKEFGEKTGLKPRALIKAFAVVGTEPTIMLTGVVPATQKVLKKAGMQLSDIDLFEVNEAFAAVPLFYMNQLSIDHNRLNVNGGAIALGHPLGATGAMISATLLDELERTDKQVGLATLCVGGGMGVATVFERIN</sequence>
<dbReference type="PANTHER" id="PTHR43365">
    <property type="entry name" value="BLR7806 PROTEIN"/>
    <property type="match status" value="1"/>
</dbReference>
<evidence type="ECO:0000256" key="2">
    <source>
        <dbReference type="ARBA" id="ARBA00022679"/>
    </source>
</evidence>
<evidence type="ECO:0000259" key="6">
    <source>
        <dbReference type="Pfam" id="PF00108"/>
    </source>
</evidence>
<dbReference type="OrthoDB" id="9764892at2"/>
<dbReference type="PANTHER" id="PTHR43365:SF1">
    <property type="entry name" value="ACETYL-COA C-ACYLTRANSFERASE"/>
    <property type="match status" value="1"/>
</dbReference>
<dbReference type="GO" id="GO:0003985">
    <property type="term" value="F:acetyl-CoA C-acetyltransferase activity"/>
    <property type="evidence" value="ECO:0007669"/>
    <property type="project" value="UniProtKB-EC"/>
</dbReference>
<dbReference type="InterPro" id="IPR020610">
    <property type="entry name" value="Thiolase_AS"/>
</dbReference>
<dbReference type="Gene3D" id="3.40.47.10">
    <property type="match status" value="2"/>
</dbReference>
<dbReference type="NCBIfam" id="TIGR01930">
    <property type="entry name" value="AcCoA-C-Actrans"/>
    <property type="match status" value="1"/>
</dbReference>
<dbReference type="PROSITE" id="PS00737">
    <property type="entry name" value="THIOLASE_2"/>
    <property type="match status" value="1"/>
</dbReference>
<reference evidence="8 9" key="1">
    <citation type="journal article" date="2018" name="Antonie Van Leeuwenhoek">
        <title>Larkinella terrae sp. nov., isolated from soil on Jeju Island, South Korea.</title>
        <authorList>
            <person name="Ten L.N."/>
            <person name="Jeon J."/>
            <person name="Park S.J."/>
            <person name="Park S."/>
            <person name="Lee S.Y."/>
            <person name="Kim M.K."/>
            <person name="Jung H.Y."/>
        </authorList>
    </citation>
    <scope>NUCLEOTIDE SEQUENCE [LARGE SCALE GENOMIC DNA]</scope>
    <source>
        <strain evidence="8 9">KCTC 52001</strain>
    </source>
</reference>
<dbReference type="PROSITE" id="PS00098">
    <property type="entry name" value="THIOLASE_1"/>
    <property type="match status" value="1"/>
</dbReference>
<dbReference type="PIRSF" id="PIRSF000429">
    <property type="entry name" value="Ac-CoA_Ac_transf"/>
    <property type="match status" value="1"/>
</dbReference>
<dbReference type="Proteomes" id="UP000441754">
    <property type="component" value="Unassembled WGS sequence"/>
</dbReference>
<gene>
    <name evidence="8" type="ORF">GJJ30_19145</name>
</gene>
<dbReference type="SUPFAM" id="SSF53901">
    <property type="entry name" value="Thiolase-like"/>
    <property type="match status" value="2"/>
</dbReference>
<dbReference type="NCBIfam" id="NF006090">
    <property type="entry name" value="PRK08242.1"/>
    <property type="match status" value="1"/>
</dbReference>